<dbReference type="Pfam" id="PF07336">
    <property type="entry name" value="ABATE"/>
    <property type="match status" value="1"/>
</dbReference>
<protein>
    <submittedName>
        <fullName evidence="2">Putative RNA-binding Zn ribbon-like protein</fullName>
    </submittedName>
</protein>
<evidence type="ECO:0000313" key="2">
    <source>
        <dbReference type="EMBL" id="TQM14391.1"/>
    </source>
</evidence>
<dbReference type="EMBL" id="VFPA01000001">
    <property type="protein sequence ID" value="TQM14391.1"/>
    <property type="molecule type" value="Genomic_DNA"/>
</dbReference>
<evidence type="ECO:0000259" key="1">
    <source>
        <dbReference type="Pfam" id="PF11706"/>
    </source>
</evidence>
<keyword evidence="3" id="KW-1185">Reference proteome</keyword>
<reference evidence="2 3" key="1">
    <citation type="submission" date="2019-06" db="EMBL/GenBank/DDBJ databases">
        <title>Sequencing the genomes of 1000 actinobacteria strains.</title>
        <authorList>
            <person name="Klenk H.-P."/>
        </authorList>
    </citation>
    <scope>NUCLEOTIDE SEQUENCE [LARGE SCALE GENOMIC DNA]</scope>
    <source>
        <strain evidence="2 3">DSM 45301</strain>
    </source>
</reference>
<evidence type="ECO:0000313" key="3">
    <source>
        <dbReference type="Proteomes" id="UP000315677"/>
    </source>
</evidence>
<sequence>MTIDPAHPAPGRLALVQRFANTDDRYNGHDELADPGQAAGWLVAHGLLAPYRRITAAELAALHELRDAVRELAASNGAGGGPPAPNVLAAFNRVSAAGPQVVEIGTDDHGRPAAVSTPHDSGFAAVVARLTGAVHEAVLTGAWPRLKACADPSCAWLFYDTSRSRTGRWCSMGACGSINKARNYRRRSRDRAAIDGPLS</sequence>
<dbReference type="Pfam" id="PF11706">
    <property type="entry name" value="zf-CGNR"/>
    <property type="match status" value="1"/>
</dbReference>
<dbReference type="AlphaFoldDB" id="A0A543DYI6"/>
<dbReference type="InterPro" id="IPR021005">
    <property type="entry name" value="Znf_CGNR"/>
</dbReference>
<dbReference type="Gene3D" id="1.10.3300.10">
    <property type="entry name" value="Jann2411-like domain"/>
    <property type="match status" value="1"/>
</dbReference>
<organism evidence="2 3">
    <name type="scientific">Pseudonocardia kunmingensis</name>
    <dbReference type="NCBI Taxonomy" id="630975"/>
    <lineage>
        <taxon>Bacteria</taxon>
        <taxon>Bacillati</taxon>
        <taxon>Actinomycetota</taxon>
        <taxon>Actinomycetes</taxon>
        <taxon>Pseudonocardiales</taxon>
        <taxon>Pseudonocardiaceae</taxon>
        <taxon>Pseudonocardia</taxon>
    </lineage>
</organism>
<dbReference type="RefSeq" id="WP_170231196.1">
    <property type="nucleotide sequence ID" value="NZ_VFPA01000001.1"/>
</dbReference>
<dbReference type="PANTHER" id="PTHR35525">
    <property type="entry name" value="BLL6575 PROTEIN"/>
    <property type="match status" value="1"/>
</dbReference>
<proteinExistence type="predicted"/>
<accession>A0A543DYI6</accession>
<comment type="caution">
    <text evidence="2">The sequence shown here is derived from an EMBL/GenBank/DDBJ whole genome shotgun (WGS) entry which is preliminary data.</text>
</comment>
<dbReference type="InterPro" id="IPR023286">
    <property type="entry name" value="ABATE_dom_sf"/>
</dbReference>
<dbReference type="SUPFAM" id="SSF160904">
    <property type="entry name" value="Jann2411-like"/>
    <property type="match status" value="1"/>
</dbReference>
<dbReference type="PANTHER" id="PTHR35525:SF3">
    <property type="entry name" value="BLL6575 PROTEIN"/>
    <property type="match status" value="1"/>
</dbReference>
<dbReference type="Proteomes" id="UP000315677">
    <property type="component" value="Unassembled WGS sequence"/>
</dbReference>
<dbReference type="InterPro" id="IPR010852">
    <property type="entry name" value="ABATE"/>
</dbReference>
<gene>
    <name evidence="2" type="ORF">FB558_1153</name>
</gene>
<feature type="domain" description="Zinc finger CGNR" evidence="1">
    <location>
        <begin position="145"/>
        <end position="187"/>
    </location>
</feature>
<name>A0A543DYI6_9PSEU</name>